<dbReference type="InterPro" id="IPR013361">
    <property type="entry name" value="Pilus_CpaD"/>
</dbReference>
<name>A0A6N6VM39_9HYPH</name>
<protein>
    <submittedName>
        <fullName evidence="2">Pilus assembly protein CpaD</fullName>
    </submittedName>
</protein>
<proteinExistence type="predicted"/>
<dbReference type="Proteomes" id="UP000468901">
    <property type="component" value="Unassembled WGS sequence"/>
</dbReference>
<evidence type="ECO:0000256" key="1">
    <source>
        <dbReference type="SAM" id="MobiDB-lite"/>
    </source>
</evidence>
<dbReference type="EMBL" id="WESC01000001">
    <property type="protein sequence ID" value="KAB7742838.1"/>
    <property type="molecule type" value="Genomic_DNA"/>
</dbReference>
<evidence type="ECO:0000313" key="3">
    <source>
        <dbReference type="Proteomes" id="UP000468901"/>
    </source>
</evidence>
<sequence length="240" mass="25317">MGAVDQMSHVLSFRIARHLLPVAIALSVTGCGGGFNGAEMAYQEPEYRHPISVDRDVPTLSVPAPRSKSALTDQERRDVASFAVAYKERGHGALTVSTPSGSANTTTAMNVLVDIRDTLSDKGVSTDAVNYTSYAASASSADAPIILSYNRYVAKPSACGDWSSDYADDPTNGSPPNFGCASQNNLAVLVADPGDLVTPRDSTPRDAQRSTEVLGKYRQGEITATKRDGQDSAAVSEVSK</sequence>
<evidence type="ECO:0000313" key="2">
    <source>
        <dbReference type="EMBL" id="KAB7742838.1"/>
    </source>
</evidence>
<feature type="region of interest" description="Disordered" evidence="1">
    <location>
        <begin position="194"/>
        <end position="240"/>
    </location>
</feature>
<dbReference type="InterPro" id="IPR019027">
    <property type="entry name" value="Pilus_biogenesis_CpaD-related"/>
</dbReference>
<accession>A0A6N6VM39</accession>
<gene>
    <name evidence="2" type="ORF">F2P47_01545</name>
</gene>
<keyword evidence="3" id="KW-1185">Reference proteome</keyword>
<dbReference type="NCBIfam" id="TIGR02522">
    <property type="entry name" value="pilus_cpaD"/>
    <property type="match status" value="1"/>
</dbReference>
<comment type="caution">
    <text evidence="2">The sequence shown here is derived from an EMBL/GenBank/DDBJ whole genome shotgun (WGS) entry which is preliminary data.</text>
</comment>
<organism evidence="2 3">
    <name type="scientific">Parvibaculum sedimenti</name>
    <dbReference type="NCBI Taxonomy" id="2608632"/>
    <lineage>
        <taxon>Bacteria</taxon>
        <taxon>Pseudomonadati</taxon>
        <taxon>Pseudomonadota</taxon>
        <taxon>Alphaproteobacteria</taxon>
        <taxon>Hyphomicrobiales</taxon>
        <taxon>Parvibaculaceae</taxon>
        <taxon>Parvibaculum</taxon>
    </lineage>
</organism>
<reference evidence="2 3" key="1">
    <citation type="submission" date="2019-09" db="EMBL/GenBank/DDBJ databases">
        <title>Parvibaculum sedimenti sp. nov., isolated from sediment.</title>
        <authorList>
            <person name="Wang Y."/>
        </authorList>
    </citation>
    <scope>NUCLEOTIDE SEQUENCE [LARGE SCALE GENOMIC DNA]</scope>
    <source>
        <strain evidence="2 3">HXT-9</strain>
    </source>
</reference>
<dbReference type="AlphaFoldDB" id="A0A6N6VM39"/>
<dbReference type="Pfam" id="PF09476">
    <property type="entry name" value="Pilus_CpaD"/>
    <property type="match status" value="1"/>
</dbReference>